<evidence type="ECO:0000256" key="5">
    <source>
        <dbReference type="ARBA" id="ARBA00022777"/>
    </source>
</evidence>
<organism evidence="8 9">
    <name type="scientific">Thalassomonas haliotis</name>
    <dbReference type="NCBI Taxonomy" id="485448"/>
    <lineage>
        <taxon>Bacteria</taxon>
        <taxon>Pseudomonadati</taxon>
        <taxon>Pseudomonadota</taxon>
        <taxon>Gammaproteobacteria</taxon>
        <taxon>Alteromonadales</taxon>
        <taxon>Colwelliaceae</taxon>
        <taxon>Thalassomonas</taxon>
    </lineage>
</organism>
<dbReference type="RefSeq" id="WP_274051758.1">
    <property type="nucleotide sequence ID" value="NZ_CP059693.1"/>
</dbReference>
<dbReference type="InterPro" id="IPR036890">
    <property type="entry name" value="HATPase_C_sf"/>
</dbReference>
<dbReference type="EC" id="2.7.13.3" evidence="2"/>
<evidence type="ECO:0000256" key="4">
    <source>
        <dbReference type="ARBA" id="ARBA00022679"/>
    </source>
</evidence>
<dbReference type="SUPFAM" id="SSF55874">
    <property type="entry name" value="ATPase domain of HSP90 chaperone/DNA topoisomerase II/histidine kinase"/>
    <property type="match status" value="1"/>
</dbReference>
<evidence type="ECO:0000313" key="8">
    <source>
        <dbReference type="EMBL" id="WDE11601.1"/>
    </source>
</evidence>
<comment type="catalytic activity">
    <reaction evidence="1">
        <text>ATP + protein L-histidine = ADP + protein N-phospho-L-histidine.</text>
        <dbReference type="EC" id="2.7.13.3"/>
    </reaction>
</comment>
<name>A0ABY7VE20_9GAMM</name>
<dbReference type="CDD" id="cd00082">
    <property type="entry name" value="HisKA"/>
    <property type="match status" value="1"/>
</dbReference>
<dbReference type="Gene3D" id="1.10.287.130">
    <property type="match status" value="1"/>
</dbReference>
<evidence type="ECO:0000259" key="6">
    <source>
        <dbReference type="PROSITE" id="PS50109"/>
    </source>
</evidence>
<keyword evidence="3" id="KW-0597">Phosphoprotein</keyword>
<dbReference type="EMBL" id="CP059693">
    <property type="protein sequence ID" value="WDE11601.1"/>
    <property type="molecule type" value="Genomic_DNA"/>
</dbReference>
<dbReference type="SUPFAM" id="SSF55785">
    <property type="entry name" value="PYP-like sensor domain (PAS domain)"/>
    <property type="match status" value="1"/>
</dbReference>
<keyword evidence="5" id="KW-0418">Kinase</keyword>
<evidence type="ECO:0000313" key="9">
    <source>
        <dbReference type="Proteomes" id="UP001215231"/>
    </source>
</evidence>
<gene>
    <name evidence="8" type="ORF">H3N35_25940</name>
</gene>
<evidence type="ECO:0000256" key="1">
    <source>
        <dbReference type="ARBA" id="ARBA00000085"/>
    </source>
</evidence>
<dbReference type="InterPro" id="IPR004358">
    <property type="entry name" value="Sig_transdc_His_kin-like_C"/>
</dbReference>
<dbReference type="Gene3D" id="3.30.450.20">
    <property type="entry name" value="PAS domain"/>
    <property type="match status" value="1"/>
</dbReference>
<dbReference type="Pfam" id="PF02518">
    <property type="entry name" value="HATPase_c"/>
    <property type="match status" value="1"/>
</dbReference>
<dbReference type="InterPro" id="IPR003661">
    <property type="entry name" value="HisK_dim/P_dom"/>
</dbReference>
<dbReference type="PRINTS" id="PR00344">
    <property type="entry name" value="BCTRLSENSOR"/>
</dbReference>
<feature type="domain" description="Histidine kinase" evidence="6">
    <location>
        <begin position="219"/>
        <end position="451"/>
    </location>
</feature>
<dbReference type="NCBIfam" id="TIGR00229">
    <property type="entry name" value="sensory_box"/>
    <property type="match status" value="1"/>
</dbReference>
<dbReference type="Proteomes" id="UP001215231">
    <property type="component" value="Chromosome"/>
</dbReference>
<dbReference type="InterPro" id="IPR035965">
    <property type="entry name" value="PAS-like_dom_sf"/>
</dbReference>
<feature type="domain" description="PAS" evidence="7">
    <location>
        <begin position="42"/>
        <end position="100"/>
    </location>
</feature>
<keyword evidence="9" id="KW-1185">Reference proteome</keyword>
<proteinExistence type="predicted"/>
<dbReference type="SUPFAM" id="SSF47384">
    <property type="entry name" value="Homodimeric domain of signal transducing histidine kinase"/>
    <property type="match status" value="1"/>
</dbReference>
<dbReference type="InterPro" id="IPR005467">
    <property type="entry name" value="His_kinase_dom"/>
</dbReference>
<protein>
    <recommendedName>
        <fullName evidence="2">histidine kinase</fullName>
        <ecNumber evidence="2">2.7.13.3</ecNumber>
    </recommendedName>
</protein>
<evidence type="ECO:0000256" key="3">
    <source>
        <dbReference type="ARBA" id="ARBA00022553"/>
    </source>
</evidence>
<dbReference type="InterPro" id="IPR003594">
    <property type="entry name" value="HATPase_dom"/>
</dbReference>
<evidence type="ECO:0000259" key="7">
    <source>
        <dbReference type="PROSITE" id="PS50112"/>
    </source>
</evidence>
<keyword evidence="4" id="KW-0808">Transferase</keyword>
<dbReference type="SMART" id="SM00387">
    <property type="entry name" value="HATPase_c"/>
    <property type="match status" value="1"/>
</dbReference>
<sequence length="457" mass="51011">MPSDKAALQQLQEEVSTLRADKAYIQRILDETLNATNHLIFSQGILKALLYNAPDGIIIINSNYQIETVNKAAEALFGYQEIDLKHKSIDSLNLFQLPENYQGDVVQYLMEPPTQNNNHKVFGLTNAQQLIPLRVSISQLENIQPMLFDRDEDEGGGDSAAVQDHNALLCFITDVSTEFQQLKNMKVQSNLMQQLAMKHRDLQKKSERANQLKSEFLANMSHELRTPMQAILGFSDRGIHKIDSGNRDTLLKYFNNINKSGHRLLTLLNDLLDLSKLEAGKVDLCCQNNNLLDAFTSCIQELKVLTEEKSIDISIRNSDISTIAYFDFNKILQVVRNILSNAIKFTPNHGKITIFFTATSMDDSLNENTSAQDMAAISVTITDTGVGIPENELDAVFDKFTQSTRTRTGGGGTGLGLAICREILMAHNGKISVTSKENEGSQFTFTLPYGLNEVQLN</sequence>
<dbReference type="PROSITE" id="PS50109">
    <property type="entry name" value="HIS_KIN"/>
    <property type="match status" value="1"/>
</dbReference>
<reference evidence="8 9" key="1">
    <citation type="journal article" date="2022" name="Mar. Drugs">
        <title>Bioassay-Guided Fractionation Leads to the Detection of Cholic Acid Generated by the Rare Thalassomonas sp.</title>
        <authorList>
            <person name="Pheiffer F."/>
            <person name="Schneider Y.K."/>
            <person name="Hansen E.H."/>
            <person name="Andersen J.H."/>
            <person name="Isaksson J."/>
            <person name="Busche T."/>
            <person name="R C."/>
            <person name="Kalinowski J."/>
            <person name="Zyl L.V."/>
            <person name="Trindade M."/>
        </authorList>
    </citation>
    <scope>NUCLEOTIDE SEQUENCE [LARGE SCALE GENOMIC DNA]</scope>
    <source>
        <strain evidence="8 9">A5K-61T</strain>
    </source>
</reference>
<dbReference type="SMART" id="SM00388">
    <property type="entry name" value="HisKA"/>
    <property type="match status" value="1"/>
</dbReference>
<dbReference type="CDD" id="cd00130">
    <property type="entry name" value="PAS"/>
    <property type="match status" value="1"/>
</dbReference>
<dbReference type="PANTHER" id="PTHR43047:SF72">
    <property type="entry name" value="OSMOSENSING HISTIDINE PROTEIN KINASE SLN1"/>
    <property type="match status" value="1"/>
</dbReference>
<dbReference type="Pfam" id="PF13188">
    <property type="entry name" value="PAS_8"/>
    <property type="match status" value="1"/>
</dbReference>
<dbReference type="PROSITE" id="PS50112">
    <property type="entry name" value="PAS"/>
    <property type="match status" value="1"/>
</dbReference>
<dbReference type="Gene3D" id="3.30.565.10">
    <property type="entry name" value="Histidine kinase-like ATPase, C-terminal domain"/>
    <property type="match status" value="1"/>
</dbReference>
<dbReference type="Pfam" id="PF00512">
    <property type="entry name" value="HisKA"/>
    <property type="match status" value="1"/>
</dbReference>
<dbReference type="PANTHER" id="PTHR43047">
    <property type="entry name" value="TWO-COMPONENT HISTIDINE PROTEIN KINASE"/>
    <property type="match status" value="1"/>
</dbReference>
<dbReference type="SMART" id="SM00091">
    <property type="entry name" value="PAS"/>
    <property type="match status" value="1"/>
</dbReference>
<evidence type="ECO:0000256" key="2">
    <source>
        <dbReference type="ARBA" id="ARBA00012438"/>
    </source>
</evidence>
<accession>A0ABY7VE20</accession>
<dbReference type="InterPro" id="IPR036097">
    <property type="entry name" value="HisK_dim/P_sf"/>
</dbReference>
<dbReference type="InterPro" id="IPR000014">
    <property type="entry name" value="PAS"/>
</dbReference>